<sequence length="107" mass="11783">MHHVMESPRPGQQIDLSVEDSLEIRLSHPSGTGYRWSADRVPSCVVLRRADAELGPTKSPVRTPGQARTSVIELMATEPGDGELRLALGRPWESEPAEVVDLMLTVR</sequence>
<keyword evidence="5" id="KW-1185">Reference proteome</keyword>
<dbReference type="Gene3D" id="2.60.40.2020">
    <property type="match status" value="1"/>
</dbReference>
<evidence type="ECO:0000256" key="1">
    <source>
        <dbReference type="ARBA" id="ARBA00022690"/>
    </source>
</evidence>
<dbReference type="InterPro" id="IPR018990">
    <property type="entry name" value="Prot_inh_I42_chagasin"/>
</dbReference>
<evidence type="ECO:0000256" key="2">
    <source>
        <dbReference type="ARBA" id="ARBA00022704"/>
    </source>
</evidence>
<dbReference type="AlphaFoldDB" id="A0A0K1JDQ4"/>
<feature type="domain" description="Proteinase inhibitor I42 chagasin" evidence="3">
    <location>
        <begin position="16"/>
        <end position="98"/>
    </location>
</feature>
<evidence type="ECO:0000313" key="5">
    <source>
        <dbReference type="Proteomes" id="UP000066480"/>
    </source>
</evidence>
<dbReference type="InterPro" id="IPR036331">
    <property type="entry name" value="Chagasin-like_sf"/>
</dbReference>
<name>A0A0K1JDQ4_9MICO</name>
<protein>
    <recommendedName>
        <fullName evidence="3">Proteinase inhibitor I42 chagasin domain-containing protein</fullName>
    </recommendedName>
</protein>
<dbReference type="EMBL" id="CP011112">
    <property type="protein sequence ID" value="AKU14841.1"/>
    <property type="molecule type" value="Genomic_DNA"/>
</dbReference>
<keyword evidence="2" id="KW-0789">Thiol protease inhibitor</keyword>
<dbReference type="OrthoDB" id="5145693at2"/>
<dbReference type="SUPFAM" id="SSF141066">
    <property type="entry name" value="ICP-like"/>
    <property type="match status" value="1"/>
</dbReference>
<gene>
    <name evidence="4" type="ORF">VV02_01430</name>
</gene>
<reference evidence="4 5" key="1">
    <citation type="submission" date="2015-03" db="EMBL/GenBank/DDBJ databases">
        <title>Luteipulveratus halotolerans sp. nov., a novel actinobacterium (Dermacoccaceae) from Sarawak, Malaysia.</title>
        <authorList>
            <person name="Juboi H."/>
            <person name="Basik A."/>
            <person name="Shamsul S.S."/>
            <person name="Arnold P."/>
            <person name="Schmitt E.K."/>
            <person name="Sanglier J.-J."/>
            <person name="Yeo T."/>
        </authorList>
    </citation>
    <scope>NUCLEOTIDE SEQUENCE [LARGE SCALE GENOMIC DNA]</scope>
    <source>
        <strain evidence="4 5">MN07-A0370</strain>
    </source>
</reference>
<organism evidence="4 5">
    <name type="scientific">Luteipulveratus mongoliensis</name>
    <dbReference type="NCBI Taxonomy" id="571913"/>
    <lineage>
        <taxon>Bacteria</taxon>
        <taxon>Bacillati</taxon>
        <taxon>Actinomycetota</taxon>
        <taxon>Actinomycetes</taxon>
        <taxon>Micrococcales</taxon>
        <taxon>Dermacoccaceae</taxon>
        <taxon>Luteipulveratus</taxon>
    </lineage>
</organism>
<keyword evidence="1" id="KW-0646">Protease inhibitor</keyword>
<proteinExistence type="predicted"/>
<dbReference type="Pfam" id="PF09394">
    <property type="entry name" value="Inhibitor_I42"/>
    <property type="match status" value="1"/>
</dbReference>
<evidence type="ECO:0000259" key="3">
    <source>
        <dbReference type="Pfam" id="PF09394"/>
    </source>
</evidence>
<evidence type="ECO:0000313" key="4">
    <source>
        <dbReference type="EMBL" id="AKU14841.1"/>
    </source>
</evidence>
<dbReference type="KEGG" id="lmoi:VV02_01430"/>
<dbReference type="Proteomes" id="UP000066480">
    <property type="component" value="Chromosome"/>
</dbReference>
<dbReference type="GO" id="GO:0004869">
    <property type="term" value="F:cysteine-type endopeptidase inhibitor activity"/>
    <property type="evidence" value="ECO:0007669"/>
    <property type="project" value="UniProtKB-KW"/>
</dbReference>
<dbReference type="STRING" id="571913.VV02_01430"/>
<accession>A0A0K1JDQ4</accession>